<feature type="compositionally biased region" description="Basic and acidic residues" evidence="1">
    <location>
        <begin position="145"/>
        <end position="157"/>
    </location>
</feature>
<feature type="compositionally biased region" description="Basic and acidic residues" evidence="1">
    <location>
        <begin position="214"/>
        <end position="226"/>
    </location>
</feature>
<feature type="compositionally biased region" description="Polar residues" evidence="1">
    <location>
        <begin position="259"/>
        <end position="269"/>
    </location>
</feature>
<accession>A0ABP7D934</accession>
<name>A0ABP7D934_9ACTN</name>
<keyword evidence="3" id="KW-1185">Reference proteome</keyword>
<dbReference type="Proteomes" id="UP001500902">
    <property type="component" value="Unassembled WGS sequence"/>
</dbReference>
<evidence type="ECO:0000313" key="2">
    <source>
        <dbReference type="EMBL" id="GAA3702565.1"/>
    </source>
</evidence>
<feature type="region of interest" description="Disordered" evidence="1">
    <location>
        <begin position="248"/>
        <end position="274"/>
    </location>
</feature>
<organism evidence="2 3">
    <name type="scientific">Nonomuraea antimicrobica</name>
    <dbReference type="NCBI Taxonomy" id="561173"/>
    <lineage>
        <taxon>Bacteria</taxon>
        <taxon>Bacillati</taxon>
        <taxon>Actinomycetota</taxon>
        <taxon>Actinomycetes</taxon>
        <taxon>Streptosporangiales</taxon>
        <taxon>Streptosporangiaceae</taxon>
        <taxon>Nonomuraea</taxon>
    </lineage>
</organism>
<dbReference type="RefSeq" id="WP_344890768.1">
    <property type="nucleotide sequence ID" value="NZ_BAAAZP010000169.1"/>
</dbReference>
<reference evidence="3" key="1">
    <citation type="journal article" date="2019" name="Int. J. Syst. Evol. Microbiol.">
        <title>The Global Catalogue of Microorganisms (GCM) 10K type strain sequencing project: providing services to taxonomists for standard genome sequencing and annotation.</title>
        <authorList>
            <consortium name="The Broad Institute Genomics Platform"/>
            <consortium name="The Broad Institute Genome Sequencing Center for Infectious Disease"/>
            <person name="Wu L."/>
            <person name="Ma J."/>
        </authorList>
    </citation>
    <scope>NUCLEOTIDE SEQUENCE [LARGE SCALE GENOMIC DNA]</scope>
    <source>
        <strain evidence="3">JCM 16904</strain>
    </source>
</reference>
<feature type="region of interest" description="Disordered" evidence="1">
    <location>
        <begin position="134"/>
        <end position="226"/>
    </location>
</feature>
<sequence>MPDPQATPDARRCALPVCRKVLPADATARRRYCSGACRQAAWRFDLPVAAPKQAPASPKDLEELEAGVRRRAAHLAVHAQYVADPLAGSGKQAVALRVLPGLVDGLLAAHVAARRAAGDTWEHIGQVLEMHPDTVRRRFGQQQADTERREDLGDARLADPAGTSRPATVPDITTTSSPTSPRKQPIEEPAAGDGGSEVTPVDDQTGTETGTETGTDRPRDLRTVDRLGPDWATENDVLWWRRETRAGSVSPAWPGSGWTARNAQHTPITTGAGKRGAYSSRIKALTAVAADFEARRRAQTAHADVALEGAPEGWRLTQTQADMDRHRWNVVTPTGDVAGTVSKAGWHRQAWEATAGDPANRHYHPVPVEPVGDEPGRSSADGCWRTRNAAALAVARWHAPG</sequence>
<evidence type="ECO:0000256" key="1">
    <source>
        <dbReference type="SAM" id="MobiDB-lite"/>
    </source>
</evidence>
<gene>
    <name evidence="2" type="ORF">GCM10022224_080500</name>
</gene>
<comment type="caution">
    <text evidence="2">The sequence shown here is derived from an EMBL/GenBank/DDBJ whole genome shotgun (WGS) entry which is preliminary data.</text>
</comment>
<dbReference type="EMBL" id="BAAAZP010000169">
    <property type="protein sequence ID" value="GAA3702565.1"/>
    <property type="molecule type" value="Genomic_DNA"/>
</dbReference>
<proteinExistence type="predicted"/>
<protein>
    <submittedName>
        <fullName evidence="2">Uncharacterized protein</fullName>
    </submittedName>
</protein>
<evidence type="ECO:0000313" key="3">
    <source>
        <dbReference type="Proteomes" id="UP001500902"/>
    </source>
</evidence>